<dbReference type="EMBL" id="JAHQIW010002002">
    <property type="protein sequence ID" value="KAJ1354250.1"/>
    <property type="molecule type" value="Genomic_DNA"/>
</dbReference>
<accession>A0AAD5QM90</accession>
<reference evidence="1" key="1">
    <citation type="submission" date="2021-06" db="EMBL/GenBank/DDBJ databases">
        <title>Parelaphostrongylus tenuis whole genome reference sequence.</title>
        <authorList>
            <person name="Garwood T.J."/>
            <person name="Larsen P.A."/>
            <person name="Fountain-Jones N.M."/>
            <person name="Garbe J.R."/>
            <person name="Macchietto M.G."/>
            <person name="Kania S.A."/>
            <person name="Gerhold R.W."/>
            <person name="Richards J.E."/>
            <person name="Wolf T.M."/>
        </authorList>
    </citation>
    <scope>NUCLEOTIDE SEQUENCE</scope>
    <source>
        <strain evidence="1">MNPRO001-30</strain>
        <tissue evidence="1">Meninges</tissue>
    </source>
</reference>
<protein>
    <submittedName>
        <fullName evidence="1">Uncharacterized protein</fullName>
    </submittedName>
</protein>
<proteinExistence type="predicted"/>
<dbReference type="AlphaFoldDB" id="A0AAD5QM90"/>
<name>A0AAD5QM90_PARTN</name>
<sequence length="103" mass="11652">MEVLVKQNPPSHFSFHRALLLTARESWTWSLALRAPRRASHKKLGILALCSKHAAWSEIRVSKKVYTAVMNAVFCALTPAINYNYLHVNLYQRCLLAGDVLSS</sequence>
<dbReference type="Proteomes" id="UP001196413">
    <property type="component" value="Unassembled WGS sequence"/>
</dbReference>
<evidence type="ECO:0000313" key="1">
    <source>
        <dbReference type="EMBL" id="KAJ1354250.1"/>
    </source>
</evidence>
<comment type="caution">
    <text evidence="1">The sequence shown here is derived from an EMBL/GenBank/DDBJ whole genome shotgun (WGS) entry which is preliminary data.</text>
</comment>
<evidence type="ECO:0000313" key="2">
    <source>
        <dbReference type="Proteomes" id="UP001196413"/>
    </source>
</evidence>
<organism evidence="1 2">
    <name type="scientific">Parelaphostrongylus tenuis</name>
    <name type="common">Meningeal worm</name>
    <dbReference type="NCBI Taxonomy" id="148309"/>
    <lineage>
        <taxon>Eukaryota</taxon>
        <taxon>Metazoa</taxon>
        <taxon>Ecdysozoa</taxon>
        <taxon>Nematoda</taxon>
        <taxon>Chromadorea</taxon>
        <taxon>Rhabditida</taxon>
        <taxon>Rhabditina</taxon>
        <taxon>Rhabditomorpha</taxon>
        <taxon>Strongyloidea</taxon>
        <taxon>Metastrongylidae</taxon>
        <taxon>Parelaphostrongylus</taxon>
    </lineage>
</organism>
<gene>
    <name evidence="1" type="ORF">KIN20_011124</name>
</gene>
<keyword evidence="2" id="KW-1185">Reference proteome</keyword>